<keyword evidence="5 15" id="KW-0378">Hydrolase</keyword>
<dbReference type="InterPro" id="IPR000212">
    <property type="entry name" value="DNA_helicase_UvrD/REP"/>
</dbReference>
<dbReference type="Pfam" id="PF13361">
    <property type="entry name" value="UvrD_C"/>
    <property type="match status" value="1"/>
</dbReference>
<keyword evidence="7 15" id="KW-0269">Exonuclease</keyword>
<reference evidence="19 20" key="1">
    <citation type="submission" date="2020-10" db="EMBL/GenBank/DDBJ databases">
        <title>Connecting structure to function with the recovery of over 1000 high-quality activated sludge metagenome-assembled genomes encoding full-length rRNA genes using long-read sequencing.</title>
        <authorList>
            <person name="Singleton C.M."/>
            <person name="Petriglieri F."/>
            <person name="Kristensen J.M."/>
            <person name="Kirkegaard R.H."/>
            <person name="Michaelsen T.Y."/>
            <person name="Andersen M.H."/>
            <person name="Karst S.M."/>
            <person name="Dueholm M.S."/>
            <person name="Nielsen P.H."/>
            <person name="Albertsen M."/>
        </authorList>
    </citation>
    <scope>NUCLEOTIDE SEQUENCE [LARGE SCALE GENOMIC DNA]</scope>
    <source>
        <strain evidence="19">EsbW_18-Q3-R4-48_BATAC.285</strain>
    </source>
</reference>
<dbReference type="AlphaFoldDB" id="A0A935Q4L0"/>
<dbReference type="Gene3D" id="1.10.486.10">
    <property type="entry name" value="PCRA, domain 4"/>
    <property type="match status" value="1"/>
</dbReference>
<dbReference type="InterPro" id="IPR014017">
    <property type="entry name" value="DNA_helicase_UvrD-like_C"/>
</dbReference>
<feature type="region of interest" description="Nuclease activity, interacts with RecD and RecA" evidence="15">
    <location>
        <begin position="939"/>
        <end position="1239"/>
    </location>
</feature>
<keyword evidence="2 15" id="KW-0479">Metal-binding</keyword>
<dbReference type="PANTHER" id="PTHR11070">
    <property type="entry name" value="UVRD / RECB / PCRA DNA HELICASE FAMILY MEMBER"/>
    <property type="match status" value="1"/>
</dbReference>
<dbReference type="InterPro" id="IPR027417">
    <property type="entry name" value="P-loop_NTPase"/>
</dbReference>
<dbReference type="InterPro" id="IPR004586">
    <property type="entry name" value="RecB"/>
</dbReference>
<dbReference type="NCBIfam" id="TIGR00609">
    <property type="entry name" value="recB"/>
    <property type="match status" value="1"/>
</dbReference>
<feature type="active site" description="For nuclease activity" evidence="15">
    <location>
        <position position="1129"/>
    </location>
</feature>
<dbReference type="SUPFAM" id="SSF52980">
    <property type="entry name" value="Restriction endonuclease-like"/>
    <property type="match status" value="1"/>
</dbReference>
<dbReference type="EC" id="3.1.11.5" evidence="15"/>
<keyword evidence="6 15" id="KW-0347">Helicase</keyword>
<evidence type="ECO:0000256" key="2">
    <source>
        <dbReference type="ARBA" id="ARBA00022723"/>
    </source>
</evidence>
<feature type="binding site" evidence="15">
    <location>
        <position position="1116"/>
    </location>
    <ligand>
        <name>Mg(2+)</name>
        <dbReference type="ChEBI" id="CHEBI:18420"/>
    </ligand>
</feature>
<dbReference type="GO" id="GO:0009338">
    <property type="term" value="C:exodeoxyribonuclease V complex"/>
    <property type="evidence" value="ECO:0007669"/>
    <property type="project" value="TreeGrafter"/>
</dbReference>
<feature type="domain" description="UvrD-like helicase C-terminal" evidence="18">
    <location>
        <begin position="499"/>
        <end position="763"/>
    </location>
</feature>
<evidence type="ECO:0000259" key="18">
    <source>
        <dbReference type="PROSITE" id="PS51217"/>
    </source>
</evidence>
<dbReference type="PANTHER" id="PTHR11070:SF23">
    <property type="entry name" value="RECBCD ENZYME SUBUNIT RECB"/>
    <property type="match status" value="1"/>
</dbReference>
<dbReference type="Gene3D" id="3.90.320.10">
    <property type="match status" value="1"/>
</dbReference>
<dbReference type="SUPFAM" id="SSF52540">
    <property type="entry name" value="P-loop containing nucleoside triphosphate hydrolases"/>
    <property type="match status" value="1"/>
</dbReference>
<feature type="binding site" evidence="15">
    <location>
        <position position="1129"/>
    </location>
    <ligand>
        <name>Mg(2+)</name>
        <dbReference type="ChEBI" id="CHEBI:18420"/>
    </ligand>
</feature>
<evidence type="ECO:0000256" key="13">
    <source>
        <dbReference type="ARBA" id="ARBA00034617"/>
    </source>
</evidence>
<keyword evidence="8 15" id="KW-0067">ATP-binding</keyword>
<keyword evidence="1 15" id="KW-0540">Nuclease</keyword>
<dbReference type="GO" id="GO:0000724">
    <property type="term" value="P:double-strand break repair via homologous recombination"/>
    <property type="evidence" value="ECO:0007669"/>
    <property type="project" value="UniProtKB-UniRule"/>
</dbReference>
<feature type="binding site" evidence="15">
    <location>
        <position position="999"/>
    </location>
    <ligand>
        <name>Mg(2+)</name>
        <dbReference type="ChEBI" id="CHEBI:18420"/>
    </ligand>
</feature>
<evidence type="ECO:0000313" key="19">
    <source>
        <dbReference type="EMBL" id="MBK7677773.1"/>
    </source>
</evidence>
<dbReference type="Pfam" id="PF00580">
    <property type="entry name" value="UvrD-helicase"/>
    <property type="match status" value="2"/>
</dbReference>
<comment type="function">
    <text evidence="15">A helicase/nuclease that prepares dsDNA breaks (DSB) for recombinational DNA repair. Binds to DSBs and unwinds DNA via a highly rapid and processive ATP-dependent bidirectional helicase activity. Unwinds dsDNA until it encounters a Chi (crossover hotspot instigator) sequence from the 3' direction. Cuts ssDNA a few nucleotides 3' to the Chi site. The properties and activities of the enzyme are changed at Chi. The Chi-altered holoenzyme produces a long 3'-ssDNA overhang and facilitates RecA-binding to the ssDNA for homologous DNA recombination and repair. Holoenzyme degrades any linearized DNA that is unable to undergo homologous recombination. In the holoenzyme this subunit contributes ATPase, 3'-5' helicase, exonuclease activity and loads RecA onto ssDNA.</text>
</comment>
<evidence type="ECO:0000256" key="3">
    <source>
        <dbReference type="ARBA" id="ARBA00022741"/>
    </source>
</evidence>
<dbReference type="PROSITE" id="PS51198">
    <property type="entry name" value="UVRD_HELICASE_ATP_BIND"/>
    <property type="match status" value="1"/>
</dbReference>
<evidence type="ECO:0000256" key="9">
    <source>
        <dbReference type="ARBA" id="ARBA00022842"/>
    </source>
</evidence>
<dbReference type="CDD" id="cd22352">
    <property type="entry name" value="RecB_C-like"/>
    <property type="match status" value="1"/>
</dbReference>
<evidence type="ECO:0000256" key="11">
    <source>
        <dbReference type="ARBA" id="ARBA00023204"/>
    </source>
</evidence>
<keyword evidence="4 15" id="KW-0227">DNA damage</keyword>
<feature type="domain" description="UvrD-like helicase ATP-binding" evidence="17">
    <location>
        <begin position="6"/>
        <end position="470"/>
    </location>
</feature>
<sequence length="1239" mass="135562">MSIAHTATAIDLDVFTCPLDGLRLIEASAGTGKTWNLCGLYLRLLLEKGLDAPQILVVTFTNAATAELRERIRSRLVDVLAYLQRDASSADPFVARLVAAVEKNAGVDRPQMRMRLEAALHAFDEASVFTIHGFCQRALSDTPFAAGLPFSLEVLHDDRPLRLEAVSDFWRRHVASGAISPALADHLAQRGDSPASWAGLLGRQMARSRSRVIWPEELEAQAAAVDTPGLAAAFEHAGQLWGGDGAKPTDALLAGLAALNASSYKEASVRAGARAWTEWFVGGDLFRAPDPEASKARLFTADFIAARKKKNQEPPAHPFFAAADDLLAQHASVMQALHFARLCLLRRMLDEAGAALRRQKRRQRVQSFDDMLQNVDAALASGDFPWLAESLRSRYPVALIDEFQDTDPLQYAIFSRIYAAGDAQAAGPLFLIGDPKQAIYSFRNADLHTYLAARREAGAPYTLRHNQRSTPELIAASNALFAANPAGFILAGLNYQPVTAGDKPRPALTDLSEKAPAALHVWRLPAPGGQHLLRAEAKQQVLQATAGEVARLLRAAQVGRITLGERALAPGDIAILVRSHAQGRLLRDALLQLGIGSVELSQQSIFLTTDAEDLERVLLAIREPSRPALLYSALATELMGVDATGVAALAADEMGLLQTMARFGSYRETWLRRGFGVMLRAWMAGEAVALRLLARSDGERRLTNLLHLGELLQQTSADQPAPDALLRWLASQRREGGADEVAQLRLESDRNLVQIVTIHKSKGLEYGIVFCPFLWDGHQSNFGEFEGEEYHDDDGLPVIDFRCDLDPVEADEITRRRREEKDAEFMRLLYVALTRAAYRCYLVAGCYATRSFGRPSMAQGNRSLLNWLVAGKEMRYADWLAHQRSPGEIEEAWQALARTAGMSLSLRDLPREAPTPLAGAGLSPASLAALAPPASIAAGWRIGSFSSLQHAAESEASASDHDGRTLTVLPAVGGATAAEITPDDVLHFPRGPAAGDCVHALFERVDFSDSKRWPDIIDEVLASHPLSLRGLPDAESGRRLAHMLRRLLDDVLATSLPGDIVLSSVAHRQRLVELGFNLPTTGLTAPLLNGWLTAHGYTQPRLGFAPLDGYLKGFIDLVFCYANRFHILDWKSNHLGFTAADYGQQRLVAAMAAHGYHLQYLIYSVALHRYLRRRITDYDYDSHFGGVHYLFVRGVRPGWHEVAPEGERIACGVYHHRPQKETIDSLDALLSGASLATSA</sequence>
<dbReference type="HAMAP" id="MF_01485">
    <property type="entry name" value="RecB"/>
    <property type="match status" value="1"/>
</dbReference>
<comment type="subunit">
    <text evidence="15">Heterotrimer of RecB, RecC and RecD. All subunits contribute to DNA-binding. Interacts with RecA.</text>
</comment>
<evidence type="ECO:0000256" key="1">
    <source>
        <dbReference type="ARBA" id="ARBA00022722"/>
    </source>
</evidence>
<dbReference type="InterPro" id="IPR011604">
    <property type="entry name" value="PDDEXK-like_dom_sf"/>
</dbReference>
<keyword evidence="12 15" id="KW-0413">Isomerase</keyword>
<dbReference type="GO" id="GO:0005829">
    <property type="term" value="C:cytosol"/>
    <property type="evidence" value="ECO:0007669"/>
    <property type="project" value="TreeGrafter"/>
</dbReference>
<protein>
    <recommendedName>
        <fullName evidence="15">RecBCD enzyme subunit RecB</fullName>
        <ecNumber evidence="15">3.1.11.5</ecNumber>
        <ecNumber evidence="15">5.6.2.4</ecNumber>
    </recommendedName>
    <alternativeName>
        <fullName evidence="15">DNA 3'-5' helicase subunit RecB</fullName>
    </alternativeName>
    <alternativeName>
        <fullName evidence="15">Exonuclease V subunit RecB</fullName>
        <shortName evidence="15">ExoV subunit RecB</shortName>
    </alternativeName>
    <alternativeName>
        <fullName evidence="15">Helicase/nuclease RecBCD subunit RecB</fullName>
    </alternativeName>
</protein>
<dbReference type="Proteomes" id="UP000697998">
    <property type="component" value="Unassembled WGS sequence"/>
</dbReference>
<comment type="domain">
    <text evidence="15">The N-terminal DNA-binding domain is a ssDNA-dependent ATPase and has ATP-dependent 3'-5' helicase function. This domain interacts with RecC.</text>
</comment>
<dbReference type="EMBL" id="JADJMH010000040">
    <property type="protein sequence ID" value="MBK7677773.1"/>
    <property type="molecule type" value="Genomic_DNA"/>
</dbReference>
<organism evidence="19 20">
    <name type="scientific">Candidatus Accumulibacter proximus</name>
    <dbReference type="NCBI Taxonomy" id="2954385"/>
    <lineage>
        <taxon>Bacteria</taxon>
        <taxon>Pseudomonadati</taxon>
        <taxon>Pseudomonadota</taxon>
        <taxon>Betaproteobacteria</taxon>
        <taxon>Candidatus Accumulibacter</taxon>
    </lineage>
</organism>
<comment type="miscellaneous">
    <text evidence="15">In the RecBCD complex, RecB has a slow 3'-5' helicase, an exonuclease activity and loads RecA onto ssDNA, RecD has a fast 5'-3' helicase activity, while RecC stimulates the ATPase and processivity of the RecB helicase and contributes to recognition of the Chi site.</text>
</comment>
<dbReference type="GO" id="GO:0003677">
    <property type="term" value="F:DNA binding"/>
    <property type="evidence" value="ECO:0007669"/>
    <property type="project" value="UniProtKB-UniRule"/>
</dbReference>
<dbReference type="InterPro" id="IPR011335">
    <property type="entry name" value="Restrct_endonuc-II-like"/>
</dbReference>
<evidence type="ECO:0000256" key="12">
    <source>
        <dbReference type="ARBA" id="ARBA00023235"/>
    </source>
</evidence>
<dbReference type="InterPro" id="IPR014016">
    <property type="entry name" value="UvrD-like_ATP-bd"/>
</dbReference>
<dbReference type="EC" id="5.6.2.4" evidence="15"/>
<feature type="binding site" evidence="16">
    <location>
        <begin position="27"/>
        <end position="34"/>
    </location>
    <ligand>
        <name>ATP</name>
        <dbReference type="ChEBI" id="CHEBI:30616"/>
    </ligand>
</feature>
<evidence type="ECO:0000256" key="8">
    <source>
        <dbReference type="ARBA" id="ARBA00022840"/>
    </source>
</evidence>
<evidence type="ECO:0000256" key="14">
    <source>
        <dbReference type="ARBA" id="ARBA00048988"/>
    </source>
</evidence>
<evidence type="ECO:0000256" key="10">
    <source>
        <dbReference type="ARBA" id="ARBA00023125"/>
    </source>
</evidence>
<comment type="caution">
    <text evidence="19">The sequence shown here is derived from an EMBL/GenBank/DDBJ whole genome shotgun (WGS) entry which is preliminary data.</text>
</comment>
<comment type="similarity">
    <text evidence="15">Belongs to the helicase family. UvrD subfamily.</text>
</comment>
<feature type="region of interest" description="DNA-binding and helicase activity, interacts with RecC" evidence="15">
    <location>
        <begin position="1"/>
        <end position="890"/>
    </location>
</feature>
<evidence type="ECO:0000256" key="15">
    <source>
        <dbReference type="HAMAP-Rule" id="MF_01485"/>
    </source>
</evidence>
<dbReference type="GO" id="GO:0043138">
    <property type="term" value="F:3'-5' DNA helicase activity"/>
    <property type="evidence" value="ECO:0007669"/>
    <property type="project" value="UniProtKB-UniRule"/>
</dbReference>
<evidence type="ECO:0000256" key="16">
    <source>
        <dbReference type="PROSITE-ProRule" id="PRU00560"/>
    </source>
</evidence>
<proteinExistence type="inferred from homology"/>
<comment type="catalytic activity">
    <reaction evidence="13 15">
        <text>Couples ATP hydrolysis with the unwinding of duplex DNA by translocating in the 3'-5' direction.</text>
        <dbReference type="EC" id="5.6.2.4"/>
    </reaction>
</comment>
<dbReference type="GO" id="GO:0008854">
    <property type="term" value="F:exodeoxyribonuclease V activity"/>
    <property type="evidence" value="ECO:0007669"/>
    <property type="project" value="UniProtKB-EC"/>
</dbReference>
<dbReference type="Gene3D" id="3.40.50.300">
    <property type="entry name" value="P-loop containing nucleotide triphosphate hydrolases"/>
    <property type="match status" value="2"/>
</dbReference>
<comment type="domain">
    <text evidence="15">The C-terminal domain has nuclease activity and interacts with RecD. It interacts with RecA, facilitating its loading onto ssDNA.</text>
</comment>
<comment type="catalytic activity">
    <reaction evidence="14 15">
        <text>ATP + H2O = ADP + phosphate + H(+)</text>
        <dbReference type="Rhea" id="RHEA:13065"/>
        <dbReference type="ChEBI" id="CHEBI:15377"/>
        <dbReference type="ChEBI" id="CHEBI:15378"/>
        <dbReference type="ChEBI" id="CHEBI:30616"/>
        <dbReference type="ChEBI" id="CHEBI:43474"/>
        <dbReference type="ChEBI" id="CHEBI:456216"/>
        <dbReference type="EC" id="5.6.2.4"/>
    </reaction>
</comment>
<evidence type="ECO:0000259" key="17">
    <source>
        <dbReference type="PROSITE" id="PS51198"/>
    </source>
</evidence>
<evidence type="ECO:0000256" key="6">
    <source>
        <dbReference type="ARBA" id="ARBA00022806"/>
    </source>
</evidence>
<evidence type="ECO:0000256" key="5">
    <source>
        <dbReference type="ARBA" id="ARBA00022801"/>
    </source>
</evidence>
<comment type="catalytic activity">
    <reaction evidence="15">
        <text>Exonucleolytic cleavage (in the presence of ATP) in either 5'- to 3'- or 3'- to 5'-direction to yield 5'-phosphooligonucleotides.</text>
        <dbReference type="EC" id="3.1.11.5"/>
    </reaction>
</comment>
<keyword evidence="11 15" id="KW-0234">DNA repair</keyword>
<keyword evidence="10 15" id="KW-0238">DNA-binding</keyword>
<keyword evidence="3 15" id="KW-0547">Nucleotide-binding</keyword>
<dbReference type="Gene3D" id="1.10.3170.10">
    <property type="entry name" value="Recbcd, chain B, domain 2"/>
    <property type="match status" value="1"/>
</dbReference>
<accession>A0A935Q4L0</accession>
<name>A0A935Q4L0_9PROT</name>
<dbReference type="GO" id="GO:0000287">
    <property type="term" value="F:magnesium ion binding"/>
    <property type="evidence" value="ECO:0007669"/>
    <property type="project" value="UniProtKB-UniRule"/>
</dbReference>
<dbReference type="GO" id="GO:0005524">
    <property type="term" value="F:ATP binding"/>
    <property type="evidence" value="ECO:0007669"/>
    <property type="project" value="UniProtKB-UniRule"/>
</dbReference>
<dbReference type="PROSITE" id="PS51217">
    <property type="entry name" value="UVRD_HELICASE_CTER"/>
    <property type="match status" value="1"/>
</dbReference>
<gene>
    <name evidence="15 19" type="primary">recB</name>
    <name evidence="19" type="ORF">IPJ27_25225</name>
</gene>
<evidence type="ECO:0000256" key="4">
    <source>
        <dbReference type="ARBA" id="ARBA00022763"/>
    </source>
</evidence>
<keyword evidence="9 15" id="KW-0460">Magnesium</keyword>
<comment type="cofactor">
    <cofactor evidence="15">
        <name>Mg(2+)</name>
        <dbReference type="ChEBI" id="CHEBI:18420"/>
    </cofactor>
    <text evidence="15">Binds 1 Mg(2+) ion per subunit.</text>
</comment>
<evidence type="ECO:0000256" key="7">
    <source>
        <dbReference type="ARBA" id="ARBA00022839"/>
    </source>
</evidence>
<evidence type="ECO:0000313" key="20">
    <source>
        <dbReference type="Proteomes" id="UP000697998"/>
    </source>
</evidence>